<protein>
    <submittedName>
        <fullName evidence="3">Probable phage integrase</fullName>
    </submittedName>
</protein>
<gene>
    <name evidence="3" type="ORF">UBAL3_95530044</name>
</gene>
<sequence length="303" mass="33798">MRTKNTVEKYNREGLRLIRFYKQKTGALDLSGFPEWLTAQKPSLRKNTWYLYKQAAMTVLRSLGEPDDMIEKLAKEGAEGCLGGRLPIKKALLERDVEKLRKAAKGVGNWNALAWLLAGRATGLRPVEWKNAKLEEGPEGPVLVVENAKHTNGRGNGPVRHLHLTELRARVLSEDPAALEAWEALTNHLANVKRAREKGPRGFEKYYEACRQGLHRLSLLAGIKGISLYTSRHQFAADSKRAGHSHPQTAAEMGHASDRTAVTHYGRRVQGRPGTPLPLPSPEEVKTVRKKLGPSNGPHREQK</sequence>
<dbReference type="GO" id="GO:0003677">
    <property type="term" value="F:DNA binding"/>
    <property type="evidence" value="ECO:0007669"/>
    <property type="project" value="InterPro"/>
</dbReference>
<dbReference type="EMBL" id="GG693885">
    <property type="protein sequence ID" value="EES51775.1"/>
    <property type="molecule type" value="Genomic_DNA"/>
</dbReference>
<evidence type="ECO:0000313" key="3">
    <source>
        <dbReference type="EMBL" id="EES51775.1"/>
    </source>
</evidence>
<dbReference type="AlphaFoldDB" id="C6I084"/>
<evidence type="ECO:0000256" key="1">
    <source>
        <dbReference type="ARBA" id="ARBA00023172"/>
    </source>
</evidence>
<keyword evidence="4" id="KW-1185">Reference proteome</keyword>
<keyword evidence="1" id="KW-0233">DNA recombination</keyword>
<dbReference type="GO" id="GO:0015074">
    <property type="term" value="P:DNA integration"/>
    <property type="evidence" value="ECO:0007669"/>
    <property type="project" value="InterPro"/>
</dbReference>
<dbReference type="Proteomes" id="UP000009374">
    <property type="component" value="Unassembled WGS sequence"/>
</dbReference>
<proteinExistence type="predicted"/>
<reference evidence="3 4" key="1">
    <citation type="journal article" date="2009" name="Appl. Environ. Microbiol.">
        <title>Community genomic and proteomic analyses of chemoautotrophic iron-oxidizing "Leptospirillum rubarum" (Group II) and "Leptospirillum ferrodiazotrophum" (Group III) bacteria in acid mine drainage biofilms.</title>
        <authorList>
            <person name="Goltsman D.S."/>
            <person name="Denef V.J."/>
            <person name="Singer S.W."/>
            <person name="VerBerkmoes N.C."/>
            <person name="Lefsrud M."/>
            <person name="Mueller R.S."/>
            <person name="Dick G.J."/>
            <person name="Sun C.L."/>
            <person name="Wheeler K.E."/>
            <person name="Zemla A."/>
            <person name="Baker B.J."/>
            <person name="Hauser L."/>
            <person name="Land M."/>
            <person name="Shah M.B."/>
            <person name="Thelen M.P."/>
            <person name="Hettich R.L."/>
            <person name="Banfield J.F."/>
        </authorList>
    </citation>
    <scope>NUCLEOTIDE SEQUENCE [LARGE SCALE GENOMIC DNA]</scope>
</reference>
<organism evidence="3 4">
    <name type="scientific">Leptospirillum ferrodiazotrophum</name>
    <dbReference type="NCBI Taxonomy" id="412449"/>
    <lineage>
        <taxon>Bacteria</taxon>
        <taxon>Pseudomonadati</taxon>
        <taxon>Nitrospirota</taxon>
        <taxon>Nitrospiria</taxon>
        <taxon>Nitrospirales</taxon>
        <taxon>Nitrospiraceae</taxon>
        <taxon>Leptospirillum</taxon>
    </lineage>
</organism>
<dbReference type="GO" id="GO:0006310">
    <property type="term" value="P:DNA recombination"/>
    <property type="evidence" value="ECO:0007669"/>
    <property type="project" value="UniProtKB-KW"/>
</dbReference>
<name>C6I084_9BACT</name>
<dbReference type="InterPro" id="IPR011010">
    <property type="entry name" value="DNA_brk_join_enz"/>
</dbReference>
<feature type="region of interest" description="Disordered" evidence="2">
    <location>
        <begin position="238"/>
        <end position="303"/>
    </location>
</feature>
<accession>C6I084</accession>
<dbReference type="SUPFAM" id="SSF56349">
    <property type="entry name" value="DNA breaking-rejoining enzymes"/>
    <property type="match status" value="1"/>
</dbReference>
<dbReference type="InterPro" id="IPR013762">
    <property type="entry name" value="Integrase-like_cat_sf"/>
</dbReference>
<evidence type="ECO:0000313" key="4">
    <source>
        <dbReference type="Proteomes" id="UP000009374"/>
    </source>
</evidence>
<evidence type="ECO:0000256" key="2">
    <source>
        <dbReference type="SAM" id="MobiDB-lite"/>
    </source>
</evidence>
<dbReference type="Gene3D" id="1.10.443.10">
    <property type="entry name" value="Intergrase catalytic core"/>
    <property type="match status" value="1"/>
</dbReference>